<dbReference type="EMBL" id="CP001649">
    <property type="protein sequence ID" value="ACS79156.1"/>
    <property type="molecule type" value="Genomic_DNA"/>
</dbReference>
<sequence length="71" mass="8445">MYLHFWIQAGDIRCYCKKVKIETRNTHLNTMVRKKIKKRNFNQNEADTTADYSQLVIKRKGRPGNRTSLSE</sequence>
<proteinExistence type="predicted"/>
<evidence type="ECO:0000313" key="2">
    <source>
        <dbReference type="Proteomes" id="UP000002601"/>
    </source>
</evidence>
<dbReference type="HOGENOM" id="CLU_2733400_0_0_7"/>
<organism evidence="1 2">
    <name type="scientific">Maridesulfovibrio salexigens (strain ATCC 14822 / DSM 2638 / NCIMB 8403 / VKM B-1763)</name>
    <name type="common">Desulfovibrio salexigens</name>
    <dbReference type="NCBI Taxonomy" id="526222"/>
    <lineage>
        <taxon>Bacteria</taxon>
        <taxon>Pseudomonadati</taxon>
        <taxon>Thermodesulfobacteriota</taxon>
        <taxon>Desulfovibrionia</taxon>
        <taxon>Desulfovibrionales</taxon>
        <taxon>Desulfovibrionaceae</taxon>
        <taxon>Maridesulfovibrio</taxon>
    </lineage>
</organism>
<dbReference type="Proteomes" id="UP000002601">
    <property type="component" value="Chromosome"/>
</dbReference>
<dbReference type="KEGG" id="dsa:Desal_1092"/>
<name>C6C0M2_MARSD</name>
<protein>
    <submittedName>
        <fullName evidence="1">Uncharacterized protein</fullName>
    </submittedName>
</protein>
<keyword evidence="2" id="KW-1185">Reference proteome</keyword>
<accession>C6C0M2</accession>
<evidence type="ECO:0000313" key="1">
    <source>
        <dbReference type="EMBL" id="ACS79156.1"/>
    </source>
</evidence>
<gene>
    <name evidence="1" type="ordered locus">Desal_1092</name>
</gene>
<dbReference type="AlphaFoldDB" id="C6C0M2"/>
<reference evidence="1 2" key="1">
    <citation type="submission" date="2009-06" db="EMBL/GenBank/DDBJ databases">
        <title>Complete sequence of Desulfovibrio salexigens DSM 2638.</title>
        <authorList>
            <consortium name="US DOE Joint Genome Institute"/>
            <person name="Lucas S."/>
            <person name="Copeland A."/>
            <person name="Lapidus A."/>
            <person name="Glavina del Rio T."/>
            <person name="Tice H."/>
            <person name="Bruce D."/>
            <person name="Goodwin L."/>
            <person name="Pitluck S."/>
            <person name="Munk A.C."/>
            <person name="Brettin T."/>
            <person name="Detter J.C."/>
            <person name="Han C."/>
            <person name="Tapia R."/>
            <person name="Larimer F."/>
            <person name="Land M."/>
            <person name="Hauser L."/>
            <person name="Kyrpides N."/>
            <person name="Anderson I."/>
            <person name="Wall J.D."/>
            <person name="Arkin A.P."/>
            <person name="Dehal P."/>
            <person name="Chivian D."/>
            <person name="Giles B."/>
            <person name="Hazen T.C."/>
        </authorList>
    </citation>
    <scope>NUCLEOTIDE SEQUENCE [LARGE SCALE GENOMIC DNA]</scope>
    <source>
        <strain evidence="2">ATCC 14822 / DSM 2638 / NCIMB 8403 / VKM B-1763</strain>
    </source>
</reference>